<keyword evidence="3" id="KW-1185">Reference proteome</keyword>
<sequence>MATGLQKYQLADDFSVYANASADFDTRFLYEEIFQDECYDVGPLPPDAVVIDAGANIGMFTIYIKRKCPRARVMAFEPAPETVPTLKRNLALHGLDDVKVHECALGDKDCTMTLTYFPDMPGNSTLRGDDPDEPMGKYYEENRATSRAARFRVARRQVPVPVRRLSGILRQTPDLERVDLLKIDVEGVEMEVLRGLDDEHWALVRNIVMEMCDTNDNSGGKDGTGGTGGIVAEAETLLRERGFIVTKQRATWTADQVFIYTLVARREG</sequence>
<comment type="caution">
    <text evidence="2">The sequence shown here is derived from an EMBL/GenBank/DDBJ whole genome shotgun (WGS) entry which is preliminary data.</text>
</comment>
<dbReference type="InterPro" id="IPR052514">
    <property type="entry name" value="SAM-dependent_MTase"/>
</dbReference>
<dbReference type="Gene3D" id="3.40.50.150">
    <property type="entry name" value="Vaccinia Virus protein VP39"/>
    <property type="match status" value="1"/>
</dbReference>
<feature type="domain" description="Methyltransferase FkbM" evidence="1">
    <location>
        <begin position="52"/>
        <end position="244"/>
    </location>
</feature>
<dbReference type="InterPro" id="IPR029063">
    <property type="entry name" value="SAM-dependent_MTases_sf"/>
</dbReference>
<dbReference type="PANTHER" id="PTHR34203:SF15">
    <property type="entry name" value="SLL1173 PROTEIN"/>
    <property type="match status" value="1"/>
</dbReference>
<dbReference type="PANTHER" id="PTHR34203">
    <property type="entry name" value="METHYLTRANSFERASE, FKBM FAMILY PROTEIN"/>
    <property type="match status" value="1"/>
</dbReference>
<dbReference type="InterPro" id="IPR006342">
    <property type="entry name" value="FkbM_mtfrase"/>
</dbReference>
<accession>A0A9P7N3C6</accession>
<dbReference type="Proteomes" id="UP000748025">
    <property type="component" value="Unassembled WGS sequence"/>
</dbReference>
<dbReference type="EMBL" id="SRPW01003638">
    <property type="protein sequence ID" value="KAG5986438.1"/>
    <property type="molecule type" value="Genomic_DNA"/>
</dbReference>
<proteinExistence type="predicted"/>
<evidence type="ECO:0000313" key="3">
    <source>
        <dbReference type="Proteomes" id="UP000748025"/>
    </source>
</evidence>
<organism evidence="2 3">
    <name type="scientific">Claviceps pusilla</name>
    <dbReference type="NCBI Taxonomy" id="123648"/>
    <lineage>
        <taxon>Eukaryota</taxon>
        <taxon>Fungi</taxon>
        <taxon>Dikarya</taxon>
        <taxon>Ascomycota</taxon>
        <taxon>Pezizomycotina</taxon>
        <taxon>Sordariomycetes</taxon>
        <taxon>Hypocreomycetidae</taxon>
        <taxon>Hypocreales</taxon>
        <taxon>Clavicipitaceae</taxon>
        <taxon>Claviceps</taxon>
    </lineage>
</organism>
<dbReference type="AlphaFoldDB" id="A0A9P7N3C6"/>
<protein>
    <recommendedName>
        <fullName evidence="1">Methyltransferase FkbM domain-containing protein</fullName>
    </recommendedName>
</protein>
<dbReference type="SUPFAM" id="SSF53335">
    <property type="entry name" value="S-adenosyl-L-methionine-dependent methyltransferases"/>
    <property type="match status" value="1"/>
</dbReference>
<name>A0A9P7N3C6_9HYPO</name>
<evidence type="ECO:0000313" key="2">
    <source>
        <dbReference type="EMBL" id="KAG5986438.1"/>
    </source>
</evidence>
<dbReference type="Pfam" id="PF05050">
    <property type="entry name" value="Methyltransf_21"/>
    <property type="match status" value="1"/>
</dbReference>
<dbReference type="OrthoDB" id="5835829at2759"/>
<gene>
    <name evidence="2" type="ORF">E4U43_005507</name>
</gene>
<reference evidence="2" key="1">
    <citation type="journal article" date="2020" name="bioRxiv">
        <title>Whole genome comparisons of ergot fungi reveals the divergence and evolution of species within the genus Claviceps are the result of varying mechanisms driving genome evolution and host range expansion.</title>
        <authorList>
            <person name="Wyka S.A."/>
            <person name="Mondo S.J."/>
            <person name="Liu M."/>
            <person name="Dettman J."/>
            <person name="Nalam V."/>
            <person name="Broders K.D."/>
        </authorList>
    </citation>
    <scope>NUCLEOTIDE SEQUENCE</scope>
    <source>
        <strain evidence="2">CCC 602</strain>
    </source>
</reference>
<dbReference type="NCBIfam" id="TIGR01444">
    <property type="entry name" value="fkbM_fam"/>
    <property type="match status" value="1"/>
</dbReference>
<evidence type="ECO:0000259" key="1">
    <source>
        <dbReference type="Pfam" id="PF05050"/>
    </source>
</evidence>